<protein>
    <submittedName>
        <fullName evidence="1">Uncharacterized protein</fullName>
    </submittedName>
</protein>
<reference evidence="1" key="1">
    <citation type="journal article" date="2011" name="Nat. Biotechnol.">
        <title>Genome sequencing and comparison of two nonhuman primate animal models, the cynomolgus and Chinese rhesus macaques.</title>
        <authorList>
            <person name="Yan G."/>
            <person name="Zhang G."/>
            <person name="Fang X."/>
            <person name="Zhang Y."/>
            <person name="Li C."/>
            <person name="Ling F."/>
            <person name="Cooper D.N."/>
            <person name="Li Q."/>
            <person name="Li Y."/>
            <person name="van Gool A.J."/>
            <person name="Du H."/>
            <person name="Chen J."/>
            <person name="Chen R."/>
            <person name="Zhang P."/>
            <person name="Huang Z."/>
            <person name="Thompson J.R."/>
            <person name="Meng Y."/>
            <person name="Bai Y."/>
            <person name="Wang J."/>
            <person name="Zhuo M."/>
            <person name="Wang T."/>
            <person name="Huang Y."/>
            <person name="Wei L."/>
            <person name="Li J."/>
            <person name="Wang Z."/>
            <person name="Hu H."/>
            <person name="Yang P."/>
            <person name="Le L."/>
            <person name="Stenson P.D."/>
            <person name="Li B."/>
            <person name="Liu X."/>
            <person name="Ball E.V."/>
            <person name="An N."/>
            <person name="Huang Q."/>
            <person name="Zhang Y."/>
            <person name="Fan W."/>
            <person name="Zhang X."/>
            <person name="Li Y."/>
            <person name="Wang W."/>
            <person name="Katze M.G."/>
            <person name="Su B."/>
            <person name="Nielsen R."/>
            <person name="Yang H."/>
            <person name="Wang J."/>
            <person name="Wang X."/>
            <person name="Wang J."/>
        </authorList>
    </citation>
    <scope>NUCLEOTIDE SEQUENCE [LARGE SCALE GENOMIC DNA]</scope>
    <source>
        <strain evidence="1">CR-5</strain>
    </source>
</reference>
<accession>G7N3F2</accession>
<dbReference type="AntiFam" id="ANF00059">
    <property type="entry name" value="Ret finger protein-like 3 antisense"/>
</dbReference>
<dbReference type="Proteomes" id="UP000013456">
    <property type="component" value="Chromosome 10"/>
</dbReference>
<sequence length="227" mass="25144">TGVHFMVISSVDHGCDSKKPSKKHVKRELYSTSTLQVSSLSTLDGILRRYAVSTSQGQRPRSSWVKKGIYPVEALEESPTHKDRGDGERPVNARVVQVVPLRCDSTPCGDPIQDIFDEDTVYDICDEDAVDICNEDTVDICNEAAGPDILNDAGDICNEAAVRNIANENAEDIWKEDTAENIANEDIVYNITNEDTEQHTSEKEDAAKEPFILENDLIVESISDDED</sequence>
<proteinExistence type="predicted"/>
<feature type="non-terminal residue" evidence="1">
    <location>
        <position position="227"/>
    </location>
</feature>
<dbReference type="EMBL" id="CM001262">
    <property type="protein sequence ID" value="EHH20084.1"/>
    <property type="molecule type" value="Genomic_DNA"/>
</dbReference>
<organism evidence="1">
    <name type="scientific">Macaca mulatta</name>
    <name type="common">Rhesus macaque</name>
    <dbReference type="NCBI Taxonomy" id="9544"/>
    <lineage>
        <taxon>Eukaryota</taxon>
        <taxon>Metazoa</taxon>
        <taxon>Chordata</taxon>
        <taxon>Craniata</taxon>
        <taxon>Vertebrata</taxon>
        <taxon>Euteleostomi</taxon>
        <taxon>Mammalia</taxon>
        <taxon>Eutheria</taxon>
        <taxon>Euarchontoglires</taxon>
        <taxon>Primates</taxon>
        <taxon>Haplorrhini</taxon>
        <taxon>Catarrhini</taxon>
        <taxon>Cercopithecidae</taxon>
        <taxon>Cercopithecinae</taxon>
        <taxon>Macaca</taxon>
    </lineage>
</organism>
<name>G7N3F2_MACMU</name>
<evidence type="ECO:0000313" key="1">
    <source>
        <dbReference type="EMBL" id="EHH20084.1"/>
    </source>
</evidence>
<dbReference type="AlphaFoldDB" id="G7N3F2"/>
<feature type="non-terminal residue" evidence="1">
    <location>
        <position position="1"/>
    </location>
</feature>
<gene>
    <name evidence="1" type="ORF">EGK_02869</name>
</gene>